<keyword evidence="2" id="KW-0813">Transport</keyword>
<keyword evidence="7 9" id="KW-0472">Membrane</keyword>
<dbReference type="PANTHER" id="PTHR33281:SF19">
    <property type="entry name" value="VOLTAGE-DEPENDENT ANION CHANNEL-FORMING PROTEIN YNEE"/>
    <property type="match status" value="1"/>
</dbReference>
<evidence type="ECO:0000256" key="6">
    <source>
        <dbReference type="ARBA" id="ARBA00023065"/>
    </source>
</evidence>
<dbReference type="AlphaFoldDB" id="A0A1L7ADC0"/>
<dbReference type="KEGG" id="rgi:RGI145_06110"/>
<organism evidence="10 11">
    <name type="scientific">Roseomonas gilardii</name>
    <dbReference type="NCBI Taxonomy" id="257708"/>
    <lineage>
        <taxon>Bacteria</taxon>
        <taxon>Pseudomonadati</taxon>
        <taxon>Pseudomonadota</taxon>
        <taxon>Alphaproteobacteria</taxon>
        <taxon>Acetobacterales</taxon>
        <taxon>Roseomonadaceae</taxon>
        <taxon>Roseomonas</taxon>
    </lineage>
</organism>
<gene>
    <name evidence="10" type="ORF">RGI145_06110</name>
</gene>
<evidence type="ECO:0000313" key="11">
    <source>
        <dbReference type="Proteomes" id="UP000185494"/>
    </source>
</evidence>
<dbReference type="EMBL" id="CP015583">
    <property type="protein sequence ID" value="APT56741.1"/>
    <property type="molecule type" value="Genomic_DNA"/>
</dbReference>
<evidence type="ECO:0000256" key="7">
    <source>
        <dbReference type="ARBA" id="ARBA00023136"/>
    </source>
</evidence>
<keyword evidence="4 9" id="KW-0812">Transmembrane</keyword>
<proteinExistence type="inferred from homology"/>
<accession>A0A1L7ADC0</accession>
<evidence type="ECO:0000256" key="8">
    <source>
        <dbReference type="ARBA" id="ARBA00034708"/>
    </source>
</evidence>
<keyword evidence="5 9" id="KW-1133">Transmembrane helix</keyword>
<dbReference type="eggNOG" id="COG3781">
    <property type="taxonomic scope" value="Bacteria"/>
</dbReference>
<evidence type="ECO:0000256" key="2">
    <source>
        <dbReference type="ARBA" id="ARBA00022448"/>
    </source>
</evidence>
<dbReference type="PANTHER" id="PTHR33281">
    <property type="entry name" value="UPF0187 PROTEIN YNEE"/>
    <property type="match status" value="1"/>
</dbReference>
<evidence type="ECO:0000256" key="5">
    <source>
        <dbReference type="ARBA" id="ARBA00022989"/>
    </source>
</evidence>
<dbReference type="GO" id="GO:0005886">
    <property type="term" value="C:plasma membrane"/>
    <property type="evidence" value="ECO:0007669"/>
    <property type="project" value="UniProtKB-SubCell"/>
</dbReference>
<protein>
    <recommendedName>
        <fullName evidence="12">Bestrophin</fullName>
    </recommendedName>
</protein>
<reference evidence="10 11" key="1">
    <citation type="submission" date="2016-05" db="EMBL/GenBank/DDBJ databases">
        <title>Complete Genome and Methylome Analysis of Psychrotrophic Bacterial Isolates from Antarctic Lake Untersee.</title>
        <authorList>
            <person name="Fomenkov A."/>
            <person name="Akimov V.N."/>
            <person name="Vasilyeva L.V."/>
            <person name="Andersen D."/>
            <person name="Vincze T."/>
            <person name="Roberts R.J."/>
        </authorList>
    </citation>
    <scope>NUCLEOTIDE SEQUENCE [LARGE SCALE GENOMIC DNA]</scope>
    <source>
        <strain evidence="10 11">U14-5</strain>
    </source>
</reference>
<evidence type="ECO:0000256" key="4">
    <source>
        <dbReference type="ARBA" id="ARBA00022692"/>
    </source>
</evidence>
<feature type="transmembrane region" description="Helical" evidence="9">
    <location>
        <begin position="43"/>
        <end position="63"/>
    </location>
</feature>
<feature type="transmembrane region" description="Helical" evidence="9">
    <location>
        <begin position="207"/>
        <end position="224"/>
    </location>
</feature>
<sequence>MIVPKDVQLHRMMARLGWPLVIFLIWDVLIVVSYVTLHHDFSVYLPVLPLPLLGSALVLFLGFRNNSAYGRWWEARTLWGAMVNASRSYGREVLAFLPDTPEAVPLKRRLVQRQVAYVHALRCQLRKQECWDELARHMEPEEVAHLHRFNNVPNAILNGSARLVGDALDRGWMDNIRQSRIEATMVDMANAQGGMERIKNTPLPRQYTFYPRFFVHLFCVLLPLGLVESLGLYTPLASTVVGLMLLVMEQIGDDIQDPFENTPNDVPLNAICRTIEIDLLQSIGELDVPKPLQPVGDVLW</sequence>
<evidence type="ECO:0000313" key="10">
    <source>
        <dbReference type="EMBL" id="APT56741.1"/>
    </source>
</evidence>
<evidence type="ECO:0008006" key="12">
    <source>
        <dbReference type="Google" id="ProtNLM"/>
    </source>
</evidence>
<dbReference type="Pfam" id="PF25539">
    <property type="entry name" value="Bestrophin_2"/>
    <property type="match status" value="1"/>
</dbReference>
<dbReference type="InterPro" id="IPR044669">
    <property type="entry name" value="YneE/VCCN1/2-like"/>
</dbReference>
<comment type="subcellular location">
    <subcellularLocation>
        <location evidence="1">Cell membrane</location>
        <topology evidence="1">Multi-pass membrane protein</topology>
    </subcellularLocation>
</comment>
<evidence type="ECO:0000256" key="3">
    <source>
        <dbReference type="ARBA" id="ARBA00022475"/>
    </source>
</evidence>
<dbReference type="Proteomes" id="UP000185494">
    <property type="component" value="Chromosome 1"/>
</dbReference>
<name>A0A1L7ADC0_9PROT</name>
<feature type="transmembrane region" description="Helical" evidence="9">
    <location>
        <begin position="16"/>
        <end position="37"/>
    </location>
</feature>
<comment type="similarity">
    <text evidence="8">Belongs to the anion channel-forming bestrophin (TC 1.A.46) family.</text>
</comment>
<keyword evidence="3" id="KW-1003">Cell membrane</keyword>
<evidence type="ECO:0000256" key="1">
    <source>
        <dbReference type="ARBA" id="ARBA00004651"/>
    </source>
</evidence>
<dbReference type="RefSeq" id="WP_075797671.1">
    <property type="nucleotide sequence ID" value="NZ_CP015583.1"/>
</dbReference>
<evidence type="ECO:0000256" key="9">
    <source>
        <dbReference type="SAM" id="Phobius"/>
    </source>
</evidence>
<keyword evidence="6" id="KW-0406">Ion transport</keyword>
<dbReference type="GO" id="GO:0005254">
    <property type="term" value="F:chloride channel activity"/>
    <property type="evidence" value="ECO:0007669"/>
    <property type="project" value="InterPro"/>
</dbReference>